<dbReference type="InterPro" id="IPR036388">
    <property type="entry name" value="WH-like_DNA-bd_sf"/>
</dbReference>
<dbReference type="Proteomes" id="UP001244136">
    <property type="component" value="Chromosome"/>
</dbReference>
<proteinExistence type="inferred from homology"/>
<keyword evidence="3" id="KW-0238">DNA-binding</keyword>
<evidence type="ECO:0000259" key="6">
    <source>
        <dbReference type="Pfam" id="PF13545"/>
    </source>
</evidence>
<comment type="similarity">
    <text evidence="1">Belongs to the SorC transcriptional regulatory family.</text>
</comment>
<keyword evidence="2" id="KW-0805">Transcription regulation</keyword>
<feature type="domain" description="Sugar-binding" evidence="5">
    <location>
        <begin position="68"/>
        <end position="314"/>
    </location>
</feature>
<evidence type="ECO:0000256" key="1">
    <source>
        <dbReference type="ARBA" id="ARBA00010466"/>
    </source>
</evidence>
<keyword evidence="4" id="KW-0804">Transcription</keyword>
<name>A0ABY8PY12_9ACTN</name>
<dbReference type="Gene3D" id="1.10.10.10">
    <property type="entry name" value="Winged helix-like DNA-binding domain superfamily/Winged helix DNA-binding domain"/>
    <property type="match status" value="1"/>
</dbReference>
<dbReference type="PANTHER" id="PTHR34294:SF1">
    <property type="entry name" value="TRANSCRIPTIONAL REGULATOR LSRR"/>
    <property type="match status" value="1"/>
</dbReference>
<dbReference type="InterPro" id="IPR051054">
    <property type="entry name" value="SorC_transcr_regulators"/>
</dbReference>
<gene>
    <name evidence="7" type="ORF">QH948_00260</name>
</gene>
<protein>
    <submittedName>
        <fullName evidence="7">Sugar-binding domain-containing protein</fullName>
    </submittedName>
</protein>
<dbReference type="Gene3D" id="3.40.50.1360">
    <property type="match status" value="1"/>
</dbReference>
<dbReference type="InterPro" id="IPR007324">
    <property type="entry name" value="Sugar-bd_dom_put"/>
</dbReference>
<dbReference type="EMBL" id="CP123967">
    <property type="protein sequence ID" value="WGT47261.1"/>
    <property type="molecule type" value="Genomic_DNA"/>
</dbReference>
<dbReference type="InterPro" id="IPR037171">
    <property type="entry name" value="NagB/RpiA_transferase-like"/>
</dbReference>
<keyword evidence="8" id="KW-1185">Reference proteome</keyword>
<reference evidence="7 8" key="1">
    <citation type="journal article" date="2008" name="Int. J. Syst. Evol. Microbiol.">
        <title>Tessaracoccus flavescens sp. nov., isolated from marine sediment.</title>
        <authorList>
            <person name="Lee D.W."/>
            <person name="Lee S.D."/>
        </authorList>
    </citation>
    <scope>NUCLEOTIDE SEQUENCE [LARGE SCALE GENOMIC DNA]</scope>
    <source>
        <strain evidence="7 8">T21</strain>
    </source>
</reference>
<dbReference type="SUPFAM" id="SSF100950">
    <property type="entry name" value="NagB/RpiA/CoA transferase-like"/>
    <property type="match status" value="1"/>
</dbReference>
<dbReference type="InterPro" id="IPR012318">
    <property type="entry name" value="HTH_CRP"/>
</dbReference>
<sequence>MADKSSEALVTVARMYYVQSETMDAIAHHLGVSRSTVSRLLKEAREQGLVRVQIVDPARPVGRMADLFHRNFGIRAHIVQVRPGSSGIFRLDQVARTAAELLGETVSDGDTVGVAWGTTVSAVATHLRPRDLTGVTVIGLNGGANHQTTGLPYVGSILHRFADAFRGQEQLLALPAFFDDPATKEAMWREQSTRHILHVRDSCRVALFGIGGLNSELQSHVYASNYLTEGDIQTLRDQGVVGDVCTVMLRENGTYRDLEINQRATGMTPAELQRIPRRICVVSGLAKAPAVLGALRAGVATDLVIDQETARTVLTRLKPNIRLS</sequence>
<feature type="domain" description="HTH crp-type" evidence="6">
    <location>
        <begin position="22"/>
        <end position="53"/>
    </location>
</feature>
<evidence type="ECO:0000259" key="5">
    <source>
        <dbReference type="Pfam" id="PF04198"/>
    </source>
</evidence>
<accession>A0ABY8PY12</accession>
<evidence type="ECO:0000313" key="8">
    <source>
        <dbReference type="Proteomes" id="UP001244136"/>
    </source>
</evidence>
<evidence type="ECO:0000256" key="3">
    <source>
        <dbReference type="ARBA" id="ARBA00023125"/>
    </source>
</evidence>
<evidence type="ECO:0000256" key="2">
    <source>
        <dbReference type="ARBA" id="ARBA00023015"/>
    </source>
</evidence>
<evidence type="ECO:0000256" key="4">
    <source>
        <dbReference type="ARBA" id="ARBA00023163"/>
    </source>
</evidence>
<dbReference type="Pfam" id="PF04198">
    <property type="entry name" value="Sugar-bind"/>
    <property type="match status" value="1"/>
</dbReference>
<evidence type="ECO:0000313" key="7">
    <source>
        <dbReference type="EMBL" id="WGT47261.1"/>
    </source>
</evidence>
<organism evidence="7 8">
    <name type="scientific">Tessaracoccus lacteus</name>
    <dbReference type="NCBI Taxonomy" id="3041766"/>
    <lineage>
        <taxon>Bacteria</taxon>
        <taxon>Bacillati</taxon>
        <taxon>Actinomycetota</taxon>
        <taxon>Actinomycetes</taxon>
        <taxon>Propionibacteriales</taxon>
        <taxon>Propionibacteriaceae</taxon>
        <taxon>Tessaracoccus</taxon>
    </lineage>
</organism>
<dbReference type="PANTHER" id="PTHR34294">
    <property type="entry name" value="TRANSCRIPTIONAL REGULATOR-RELATED"/>
    <property type="match status" value="1"/>
</dbReference>
<dbReference type="Pfam" id="PF13545">
    <property type="entry name" value="HTH_Crp_2"/>
    <property type="match status" value="1"/>
</dbReference>